<accession>A0AAW8JA22</accession>
<evidence type="ECO:0000256" key="1">
    <source>
        <dbReference type="SAM" id="SignalP"/>
    </source>
</evidence>
<dbReference type="PROSITE" id="PS51257">
    <property type="entry name" value="PROKAR_LIPOPROTEIN"/>
    <property type="match status" value="1"/>
</dbReference>
<dbReference type="RefSeq" id="WP_308975473.1">
    <property type="nucleotide sequence ID" value="NZ_JAVIDL010000011.1"/>
</dbReference>
<gene>
    <name evidence="2" type="ORF">RFH47_07425</name>
</gene>
<comment type="caution">
    <text evidence="2">The sequence shown here is derived from an EMBL/GenBank/DDBJ whole genome shotgun (WGS) entry which is preliminary data.</text>
</comment>
<dbReference type="EMBL" id="JAVIDL010000011">
    <property type="protein sequence ID" value="MDQ8935556.1"/>
    <property type="molecule type" value="Genomic_DNA"/>
</dbReference>
<proteinExistence type="predicted"/>
<evidence type="ECO:0000313" key="3">
    <source>
        <dbReference type="Proteomes" id="UP001243844"/>
    </source>
</evidence>
<evidence type="ECO:0000313" key="2">
    <source>
        <dbReference type="EMBL" id="MDQ8935556.1"/>
    </source>
</evidence>
<evidence type="ECO:0008006" key="4">
    <source>
        <dbReference type="Google" id="ProtNLM"/>
    </source>
</evidence>
<sequence length="160" mass="17807">MKIQLALTSTLALLLSACAGSYPERVVTKGPLICAANEVCPEIAMRWNDEQRNGFKITAEINNPEQYDIKKFNFVIDGQPYEYSTIQATKYRTEAQNKISSNSIIVPVSFLNSFHNAKEIDLKLSTDKGEIVRPVLTADGHKSSAYLTFIKGYVGQVITE</sequence>
<dbReference type="AlphaFoldDB" id="A0AAW8JA22"/>
<reference evidence="2" key="1">
    <citation type="submission" date="2023-08" db="EMBL/GenBank/DDBJ databases">
        <title>Emergence of clinically-relevant ST2 carbapenem-resistant Acinetobacter baumannii strains in hospital sewages in Zhejiang, East of China.</title>
        <authorList>
            <person name="Kaichao C."/>
            <person name="Zhang R."/>
        </authorList>
    </citation>
    <scope>NUCLEOTIDE SEQUENCE</scope>
    <source>
        <strain evidence="2">M-RB-37</strain>
    </source>
</reference>
<protein>
    <recommendedName>
        <fullName evidence="4">Lipoprotein</fullName>
    </recommendedName>
</protein>
<dbReference type="Proteomes" id="UP001243844">
    <property type="component" value="Unassembled WGS sequence"/>
</dbReference>
<name>A0AAW8JA22_9GAMM</name>
<keyword evidence="1" id="KW-0732">Signal</keyword>
<feature type="chain" id="PRO_5043656271" description="Lipoprotein" evidence="1">
    <location>
        <begin position="20"/>
        <end position="160"/>
    </location>
</feature>
<organism evidence="2 3">
    <name type="scientific">Acinetobacter rudis</name>
    <dbReference type="NCBI Taxonomy" id="632955"/>
    <lineage>
        <taxon>Bacteria</taxon>
        <taxon>Pseudomonadati</taxon>
        <taxon>Pseudomonadota</taxon>
        <taxon>Gammaproteobacteria</taxon>
        <taxon>Moraxellales</taxon>
        <taxon>Moraxellaceae</taxon>
        <taxon>Acinetobacter</taxon>
    </lineage>
</organism>
<feature type="signal peptide" evidence="1">
    <location>
        <begin position="1"/>
        <end position="19"/>
    </location>
</feature>